<sequence length="424" mass="46413">MTQGTASADKAPAERRDGEVLLLCHRIPYPPDKGDKIRSYRWLKALAATYRVHLGAFVDDGRDWAHAERVQSLCGEVCLRPLSPLRARLRSLPALLTGGALTTAYYRDRGMAAWTRDLLVRRPISRVIVFSSAMAQYALVSEAAALRRLIDYVDVDADKWRQYAQRARRPMRWVYAREARRLLTHDAQAARACSMSLFVSAPEAALFRRLSGVTAPVAAISNGVDHAFFAPSPEHGSPYPDAVPAVVFTGAMDYWANVDAVRWFATAVWPLLQRKVPGARFYVVGARPSPEVRALAGEHIVVTGRVADVRPYLQHAAAVVAPMRIARGIQNKVLEGMAMARSVVTTSMGLEGIDAIPGRQLLVADDPAAMADQLAALMRGDHGGLGDAARARVLARYDWRSATEQFLDAVAGDRVPAQPDVSLT</sequence>
<dbReference type="Proteomes" id="UP000748752">
    <property type="component" value="Unassembled WGS sequence"/>
</dbReference>
<keyword evidence="2" id="KW-1185">Reference proteome</keyword>
<dbReference type="SUPFAM" id="SSF53756">
    <property type="entry name" value="UDP-Glycosyltransferase/glycogen phosphorylase"/>
    <property type="match status" value="1"/>
</dbReference>
<dbReference type="CDD" id="cd03801">
    <property type="entry name" value="GT4_PimA-like"/>
    <property type="match status" value="1"/>
</dbReference>
<comment type="caution">
    <text evidence="1">The sequence shown here is derived from an EMBL/GenBank/DDBJ whole genome shotgun (WGS) entry which is preliminary data.</text>
</comment>
<evidence type="ECO:0008006" key="3">
    <source>
        <dbReference type="Google" id="ProtNLM"/>
    </source>
</evidence>
<dbReference type="RefSeq" id="WP_200236737.1">
    <property type="nucleotide sequence ID" value="NZ_NRRV01000021.1"/>
</dbReference>
<reference evidence="1 2" key="1">
    <citation type="journal article" date="2020" name="Microorganisms">
        <title>Osmotic Adaptation and Compatible Solute Biosynthesis of Phototrophic Bacteria as Revealed from Genome Analyses.</title>
        <authorList>
            <person name="Imhoff J.F."/>
            <person name="Rahn T."/>
            <person name="Kunzel S."/>
            <person name="Keller A."/>
            <person name="Neulinger S.C."/>
        </authorList>
    </citation>
    <scope>NUCLEOTIDE SEQUENCE [LARGE SCALE GENOMIC DNA]</scope>
    <source>
        <strain evidence="1 2">DSM 6210</strain>
    </source>
</reference>
<name>A0ABS1CGV4_9GAMM</name>
<evidence type="ECO:0000313" key="1">
    <source>
        <dbReference type="EMBL" id="MBK1631088.1"/>
    </source>
</evidence>
<dbReference type="InterPro" id="IPR017521">
    <property type="entry name" value="Sugar_tfrase_PEP-CTERM_Stp1"/>
</dbReference>
<organism evidence="1 2">
    <name type="scientific">Thiohalocapsa halophila</name>
    <dbReference type="NCBI Taxonomy" id="69359"/>
    <lineage>
        <taxon>Bacteria</taxon>
        <taxon>Pseudomonadati</taxon>
        <taxon>Pseudomonadota</taxon>
        <taxon>Gammaproteobacteria</taxon>
        <taxon>Chromatiales</taxon>
        <taxon>Chromatiaceae</taxon>
        <taxon>Thiohalocapsa</taxon>
    </lineage>
</organism>
<dbReference type="PANTHER" id="PTHR12526">
    <property type="entry name" value="GLYCOSYLTRANSFERASE"/>
    <property type="match status" value="1"/>
</dbReference>
<dbReference type="NCBIfam" id="TIGR03087">
    <property type="entry name" value="stp1"/>
    <property type="match status" value="1"/>
</dbReference>
<dbReference type="EMBL" id="NRRV01000021">
    <property type="protein sequence ID" value="MBK1631088.1"/>
    <property type="molecule type" value="Genomic_DNA"/>
</dbReference>
<dbReference type="Gene3D" id="3.40.50.2000">
    <property type="entry name" value="Glycogen Phosphorylase B"/>
    <property type="match status" value="2"/>
</dbReference>
<proteinExistence type="predicted"/>
<accession>A0ABS1CGV4</accession>
<protein>
    <recommendedName>
        <fullName evidence="3">TIGR03087 family PEP-CTERM/XrtA system glycosyltransferase</fullName>
    </recommendedName>
</protein>
<gene>
    <name evidence="1" type="ORF">CKO31_10110</name>
</gene>
<dbReference type="PANTHER" id="PTHR12526:SF600">
    <property type="entry name" value="GLYCOSYL TRANSFERASE GROUP 1"/>
    <property type="match status" value="1"/>
</dbReference>
<evidence type="ECO:0000313" key="2">
    <source>
        <dbReference type="Proteomes" id="UP000748752"/>
    </source>
</evidence>
<dbReference type="Pfam" id="PF13692">
    <property type="entry name" value="Glyco_trans_1_4"/>
    <property type="match status" value="1"/>
</dbReference>